<dbReference type="Proteomes" id="UP000094025">
    <property type="component" value="Unassembled WGS sequence"/>
</dbReference>
<keyword evidence="4 6" id="KW-1133">Transmembrane helix</keyword>
<evidence type="ECO:0000256" key="2">
    <source>
        <dbReference type="ARBA" id="ARBA00022475"/>
    </source>
</evidence>
<feature type="domain" description="Prepilin type IV endopeptidase peptidase" evidence="7">
    <location>
        <begin position="13"/>
        <end position="116"/>
    </location>
</feature>
<proteinExistence type="predicted"/>
<dbReference type="GO" id="GO:0005886">
    <property type="term" value="C:plasma membrane"/>
    <property type="evidence" value="ECO:0007669"/>
    <property type="project" value="UniProtKB-SubCell"/>
</dbReference>
<feature type="transmembrane region" description="Helical" evidence="6">
    <location>
        <begin position="100"/>
        <end position="121"/>
    </location>
</feature>
<evidence type="ECO:0000313" key="9">
    <source>
        <dbReference type="Proteomes" id="UP000094025"/>
    </source>
</evidence>
<dbReference type="Pfam" id="PF01478">
    <property type="entry name" value="Peptidase_A24"/>
    <property type="match status" value="1"/>
</dbReference>
<dbReference type="Gene3D" id="1.20.120.1220">
    <property type="match status" value="1"/>
</dbReference>
<keyword evidence="9" id="KW-1185">Reference proteome</keyword>
<evidence type="ECO:0000256" key="4">
    <source>
        <dbReference type="ARBA" id="ARBA00022989"/>
    </source>
</evidence>
<organism evidence="8 9">
    <name type="scientific">Sinorhizobium glycinis</name>
    <dbReference type="NCBI Taxonomy" id="1472378"/>
    <lineage>
        <taxon>Bacteria</taxon>
        <taxon>Pseudomonadati</taxon>
        <taxon>Pseudomonadota</taxon>
        <taxon>Alphaproteobacteria</taxon>
        <taxon>Hyphomicrobiales</taxon>
        <taxon>Rhizobiaceae</taxon>
        <taxon>Sinorhizobium/Ensifer group</taxon>
        <taxon>Sinorhizobium</taxon>
    </lineage>
</organism>
<reference evidence="8 9" key="1">
    <citation type="journal article" date="2016" name="Int. J. Syst. Evol. Microbiol.">
        <title>Ensifer glycinis sp. nov., an novel rhizobial species associated with Glycine spp.</title>
        <authorList>
            <person name="Yan H."/>
            <person name="Yan J."/>
            <person name="Sui X.H."/>
            <person name="Wang E.T."/>
            <person name="Chen W.X."/>
            <person name="Zhang X.X."/>
            <person name="Chen W.F."/>
        </authorList>
    </citation>
    <scope>NUCLEOTIDE SEQUENCE [LARGE SCALE GENOMIC DNA]</scope>
    <source>
        <strain evidence="8 9">CCBAU 23380</strain>
    </source>
</reference>
<keyword evidence="5 6" id="KW-0472">Membrane</keyword>
<dbReference type="STRING" id="1472378.AU381_18295"/>
<evidence type="ECO:0000313" key="8">
    <source>
        <dbReference type="EMBL" id="OAP36947.1"/>
    </source>
</evidence>
<comment type="caution">
    <text evidence="8">The sequence shown here is derived from an EMBL/GenBank/DDBJ whole genome shotgun (WGS) entry which is preliminary data.</text>
</comment>
<feature type="transmembrane region" description="Helical" evidence="6">
    <location>
        <begin position="62"/>
        <end position="80"/>
    </location>
</feature>
<keyword evidence="2" id="KW-1003">Cell membrane</keyword>
<dbReference type="OrthoDB" id="5329005at2"/>
<dbReference type="AlphaFoldDB" id="A0A178XP04"/>
<gene>
    <name evidence="8" type="ORF">AU381_18295</name>
</gene>
<feature type="transmembrane region" description="Helical" evidence="6">
    <location>
        <begin position="31"/>
        <end position="50"/>
    </location>
</feature>
<evidence type="ECO:0000256" key="1">
    <source>
        <dbReference type="ARBA" id="ARBA00004651"/>
    </source>
</evidence>
<dbReference type="InterPro" id="IPR000045">
    <property type="entry name" value="Prepilin_IV_endopep_pep"/>
</dbReference>
<dbReference type="PANTHER" id="PTHR36506">
    <property type="entry name" value="PREFLAGELLIN PEPTIDASE"/>
    <property type="match status" value="1"/>
</dbReference>
<evidence type="ECO:0000256" key="5">
    <source>
        <dbReference type="ARBA" id="ARBA00023136"/>
    </source>
</evidence>
<accession>A0A178XP04</accession>
<dbReference type="PANTHER" id="PTHR36506:SF1">
    <property type="entry name" value="PREFLAGELLIN PEPTIDASE"/>
    <property type="match status" value="1"/>
</dbReference>
<evidence type="ECO:0000259" key="7">
    <source>
        <dbReference type="Pfam" id="PF01478"/>
    </source>
</evidence>
<dbReference type="EMBL" id="LPUX01000064">
    <property type="protein sequence ID" value="OAP36947.1"/>
    <property type="molecule type" value="Genomic_DNA"/>
</dbReference>
<keyword evidence="3 6" id="KW-0812">Transmembrane</keyword>
<dbReference type="RefSeq" id="WP_064244170.1">
    <property type="nucleotide sequence ID" value="NZ_LPUX01000064.1"/>
</dbReference>
<name>A0A178XP04_9HYPH</name>
<evidence type="ECO:0000256" key="3">
    <source>
        <dbReference type="ARBA" id="ARBA00022692"/>
    </source>
</evidence>
<comment type="subcellular location">
    <subcellularLocation>
        <location evidence="1">Cell membrane</location>
        <topology evidence="1">Multi-pass membrane protein</topology>
    </subcellularLocation>
</comment>
<evidence type="ECO:0000256" key="6">
    <source>
        <dbReference type="SAM" id="Phobius"/>
    </source>
</evidence>
<sequence length="170" mass="18169">MISTTAAWLAFFLFAATMTYAGVRDVATMTIPNRLVAFLLVAFAVFAPLAGVELSTIWSSTLVASAVLACTFTFFALGWIGGGDAKLLPVAVLWLGPDLALHFVVYASVLGAVLTLSLLQFRRVPLPVILKKRAWSSRLHQPQSGIPYGAAMAPAALLLLPESHWLSAIL</sequence>
<dbReference type="GO" id="GO:0004190">
    <property type="term" value="F:aspartic-type endopeptidase activity"/>
    <property type="evidence" value="ECO:0007669"/>
    <property type="project" value="InterPro"/>
</dbReference>
<protein>
    <submittedName>
        <fullName evidence="8">Pilus assembly protein CpaA</fullName>
    </submittedName>
</protein>
<dbReference type="InterPro" id="IPR052218">
    <property type="entry name" value="Preflagellin_Peptidase"/>
</dbReference>